<feature type="signal peptide" evidence="2">
    <location>
        <begin position="1"/>
        <end position="21"/>
    </location>
</feature>
<sequence length="93" mass="9274">MTFRRLTIAAASIALCASPLAAQETAPPATTTDAAPAIEAAPAPPIPAKRSMAEKIAIATGMLTAGIAAFKSLKQPKPAEPAAPTEPVAQAAQ</sequence>
<dbReference type="RefSeq" id="WP_254288252.1">
    <property type="nucleotide sequence ID" value="NZ_JAMLDY010000005.1"/>
</dbReference>
<dbReference type="AlphaFoldDB" id="A0A9X2HNH8"/>
<dbReference type="Proteomes" id="UP001139486">
    <property type="component" value="Unassembled WGS sequence"/>
</dbReference>
<feature type="chain" id="PRO_5040957416" evidence="2">
    <location>
        <begin position="22"/>
        <end position="93"/>
    </location>
</feature>
<proteinExistence type="predicted"/>
<evidence type="ECO:0000256" key="2">
    <source>
        <dbReference type="SAM" id="SignalP"/>
    </source>
</evidence>
<evidence type="ECO:0000313" key="3">
    <source>
        <dbReference type="EMBL" id="MCP3734243.1"/>
    </source>
</evidence>
<dbReference type="EMBL" id="JAMLDY010000005">
    <property type="protein sequence ID" value="MCP3734243.1"/>
    <property type="molecule type" value="Genomic_DNA"/>
</dbReference>
<feature type="region of interest" description="Disordered" evidence="1">
    <location>
        <begin position="22"/>
        <end position="46"/>
    </location>
</feature>
<organism evidence="3 4">
    <name type="scientific">Sphingomonas liriopis</name>
    <dbReference type="NCBI Taxonomy" id="2949094"/>
    <lineage>
        <taxon>Bacteria</taxon>
        <taxon>Pseudomonadati</taxon>
        <taxon>Pseudomonadota</taxon>
        <taxon>Alphaproteobacteria</taxon>
        <taxon>Sphingomonadales</taxon>
        <taxon>Sphingomonadaceae</taxon>
        <taxon>Sphingomonas</taxon>
    </lineage>
</organism>
<protein>
    <submittedName>
        <fullName evidence="3">Uncharacterized protein</fullName>
    </submittedName>
</protein>
<reference evidence="3" key="1">
    <citation type="submission" date="2022-05" db="EMBL/GenBank/DDBJ databases">
        <title>Sphingomonas sp. strain RP10 Genome sequencing and assembly.</title>
        <authorList>
            <person name="Kim I."/>
        </authorList>
    </citation>
    <scope>NUCLEOTIDE SEQUENCE</scope>
    <source>
        <strain evidence="3">RP10</strain>
    </source>
</reference>
<keyword evidence="4" id="KW-1185">Reference proteome</keyword>
<evidence type="ECO:0000256" key="1">
    <source>
        <dbReference type="SAM" id="MobiDB-lite"/>
    </source>
</evidence>
<name>A0A9X2HNH8_9SPHN</name>
<accession>A0A9X2HNH8</accession>
<evidence type="ECO:0000313" key="4">
    <source>
        <dbReference type="Proteomes" id="UP001139486"/>
    </source>
</evidence>
<feature type="compositionally biased region" description="Low complexity" evidence="1">
    <location>
        <begin position="22"/>
        <end position="41"/>
    </location>
</feature>
<comment type="caution">
    <text evidence="3">The sequence shown here is derived from an EMBL/GenBank/DDBJ whole genome shotgun (WGS) entry which is preliminary data.</text>
</comment>
<keyword evidence="2" id="KW-0732">Signal</keyword>
<gene>
    <name evidence="3" type="ORF">M9979_05050</name>
</gene>